<comment type="caution">
    <text evidence="1">The sequence shown here is derived from an EMBL/GenBank/DDBJ whole genome shotgun (WGS) entry which is preliminary data.</text>
</comment>
<organism evidence="1 2">
    <name type="scientific">Collybiopsis confluens</name>
    <dbReference type="NCBI Taxonomy" id="2823264"/>
    <lineage>
        <taxon>Eukaryota</taxon>
        <taxon>Fungi</taxon>
        <taxon>Dikarya</taxon>
        <taxon>Basidiomycota</taxon>
        <taxon>Agaricomycotina</taxon>
        <taxon>Agaricomycetes</taxon>
        <taxon>Agaricomycetidae</taxon>
        <taxon>Agaricales</taxon>
        <taxon>Marasmiineae</taxon>
        <taxon>Omphalotaceae</taxon>
        <taxon>Collybiopsis</taxon>
    </lineage>
</organism>
<evidence type="ECO:0000313" key="1">
    <source>
        <dbReference type="EMBL" id="KAF5362777.1"/>
    </source>
</evidence>
<gene>
    <name evidence="1" type="ORF">D9757_011001</name>
</gene>
<reference evidence="1 2" key="1">
    <citation type="journal article" date="2020" name="ISME J.">
        <title>Uncovering the hidden diversity of litter-decomposition mechanisms in mushroom-forming fungi.</title>
        <authorList>
            <person name="Floudas D."/>
            <person name="Bentzer J."/>
            <person name="Ahren D."/>
            <person name="Johansson T."/>
            <person name="Persson P."/>
            <person name="Tunlid A."/>
        </authorList>
    </citation>
    <scope>NUCLEOTIDE SEQUENCE [LARGE SCALE GENOMIC DNA]</scope>
    <source>
        <strain evidence="1 2">CBS 406.79</strain>
    </source>
</reference>
<dbReference type="OrthoDB" id="3233595at2759"/>
<dbReference type="Proteomes" id="UP000518752">
    <property type="component" value="Unassembled WGS sequence"/>
</dbReference>
<protein>
    <submittedName>
        <fullName evidence="1">Uncharacterized protein</fullName>
    </submittedName>
</protein>
<sequence>MASSSQKAFFLERKGGVFYEAFALNSADWKVQAVDFLLIKAYPTVIGADAAEDVEQVGEDYGNDNCAVFQQYALAPAQFAIKVQVSSTYEGFKPHSNYAASSALVIGSAASATNSTTKYLANRGAPEPCCTPVLLP</sequence>
<accession>A0A8H5GD50</accession>
<dbReference type="InterPro" id="IPR011032">
    <property type="entry name" value="GroES-like_sf"/>
</dbReference>
<dbReference type="AlphaFoldDB" id="A0A8H5GD50"/>
<dbReference type="EMBL" id="JAACJN010000198">
    <property type="protein sequence ID" value="KAF5362777.1"/>
    <property type="molecule type" value="Genomic_DNA"/>
</dbReference>
<proteinExistence type="predicted"/>
<evidence type="ECO:0000313" key="2">
    <source>
        <dbReference type="Proteomes" id="UP000518752"/>
    </source>
</evidence>
<keyword evidence="2" id="KW-1185">Reference proteome</keyword>
<name>A0A8H5GD50_9AGAR</name>
<dbReference type="SUPFAM" id="SSF50129">
    <property type="entry name" value="GroES-like"/>
    <property type="match status" value="1"/>
</dbReference>